<protein>
    <recommendedName>
        <fullName evidence="4">Molybdopterin synthase catalytic subunit</fullName>
        <ecNumber evidence="4">2.8.1.12</ecNumber>
    </recommendedName>
    <alternativeName>
        <fullName evidence="4">Common component for nitrate reductase and xanthine dehydrogenase protein H</fullName>
    </alternativeName>
    <alternativeName>
        <fullName evidence="4">Molybdenum cofactor synthesis protein 2 large subunit</fullName>
    </alternativeName>
    <alternativeName>
        <fullName evidence="4">Molybdenum cofactor synthesis protein 2B</fullName>
        <shortName evidence="4">MOCS2B</shortName>
    </alternativeName>
</protein>
<dbReference type="UniPathway" id="UPA00344"/>
<dbReference type="FunFam" id="3.90.1170.40:FF:000003">
    <property type="entry name" value="Molybdopterin converting factor subunit 2"/>
    <property type="match status" value="1"/>
</dbReference>
<evidence type="ECO:0000256" key="3">
    <source>
        <dbReference type="ARBA" id="ARBA00023150"/>
    </source>
</evidence>
<dbReference type="GO" id="GO:1990140">
    <property type="term" value="C:molybdopterin synthase complex"/>
    <property type="evidence" value="ECO:0007669"/>
    <property type="project" value="UniProtKB-UniRule"/>
</dbReference>
<comment type="catalytic activity">
    <reaction evidence="4">
        <text>2 [molybdopterin-synthase sulfur-carrier protein]-C-terminal-Gly-aminoethanethioate + cyclic pyranopterin phosphate + H2O = molybdopterin + 2 [molybdopterin-synthase sulfur-carrier protein]-C-terminal Gly-Gly + 2 H(+)</text>
        <dbReference type="Rhea" id="RHEA:26333"/>
        <dbReference type="Rhea" id="RHEA-COMP:12202"/>
        <dbReference type="Rhea" id="RHEA-COMP:19907"/>
        <dbReference type="ChEBI" id="CHEBI:15377"/>
        <dbReference type="ChEBI" id="CHEBI:15378"/>
        <dbReference type="ChEBI" id="CHEBI:58698"/>
        <dbReference type="ChEBI" id="CHEBI:59648"/>
        <dbReference type="ChEBI" id="CHEBI:90778"/>
        <dbReference type="ChEBI" id="CHEBI:232372"/>
        <dbReference type="EC" id="2.8.1.12"/>
    </reaction>
</comment>
<dbReference type="CDD" id="cd00756">
    <property type="entry name" value="MoaE"/>
    <property type="match status" value="1"/>
</dbReference>
<evidence type="ECO:0000313" key="7">
    <source>
        <dbReference type="Proteomes" id="UP000799440"/>
    </source>
</evidence>
<keyword evidence="3 4" id="KW-0501">Molybdenum cofactor biosynthesis</keyword>
<dbReference type="SUPFAM" id="SSF54690">
    <property type="entry name" value="Molybdopterin synthase subunit MoaE"/>
    <property type="match status" value="1"/>
</dbReference>
<feature type="binding site" evidence="4">
    <location>
        <begin position="146"/>
        <end position="148"/>
    </location>
    <ligand>
        <name>substrate</name>
    </ligand>
</feature>
<feature type="compositionally biased region" description="Gly residues" evidence="5">
    <location>
        <begin position="176"/>
        <end position="192"/>
    </location>
</feature>
<dbReference type="GO" id="GO:0006777">
    <property type="term" value="P:Mo-molybdopterin cofactor biosynthetic process"/>
    <property type="evidence" value="ECO:0007669"/>
    <property type="project" value="UniProtKB-UniRule"/>
</dbReference>
<dbReference type="InterPro" id="IPR003448">
    <property type="entry name" value="Mopterin_biosynth_MoaE"/>
</dbReference>
<evidence type="ECO:0000256" key="5">
    <source>
        <dbReference type="SAM" id="MobiDB-lite"/>
    </source>
</evidence>
<dbReference type="Proteomes" id="UP000799440">
    <property type="component" value="Unassembled WGS sequence"/>
</dbReference>
<comment type="subcellular location">
    <subcellularLocation>
        <location evidence="4">Cytoplasm</location>
    </subcellularLocation>
</comment>
<dbReference type="PANTHER" id="PTHR23404">
    <property type="entry name" value="MOLYBDOPTERIN SYNTHASE RELATED"/>
    <property type="match status" value="1"/>
</dbReference>
<sequence>MSATEPPTYQPAVPSTPITRSTPKIHVELTPDPLNPQEATTFVRSPSAGATVLFIGTTRDSFNDLPVSSLAYTSYAPLAINTLYSIAESILQKHECTKITIVHKLGECPIEEESIVIAVSAKHRQAAWRAGEEALEETKKRAEIWKLERFEGGEGVWRANRDGVMGVRVEDEGIQTEGGGVNGPGTAGTGGT</sequence>
<comment type="function">
    <text evidence="4">Catalytic subunit of the molybdopterin synthase complex, a complex that catalyzes the conversion of precursor Z into molybdopterin. Acts by mediating the incorporation of 2 sulfur atoms from thiocarboxylated MOCS2A into precursor Z to generate a dithiolene group.</text>
</comment>
<dbReference type="InterPro" id="IPR036563">
    <property type="entry name" value="MoaE_sf"/>
</dbReference>
<feature type="binding site" evidence="4">
    <location>
        <position position="139"/>
    </location>
    <ligand>
        <name>substrate</name>
    </ligand>
</feature>
<comment type="similarity">
    <text evidence="4">Belongs to the MoaE family. MOCS2B subfamily.</text>
</comment>
<evidence type="ECO:0000313" key="6">
    <source>
        <dbReference type="EMBL" id="KAF2751868.1"/>
    </source>
</evidence>
<dbReference type="EC" id="2.8.1.12" evidence="4"/>
<evidence type="ECO:0000256" key="4">
    <source>
        <dbReference type="HAMAP-Rule" id="MF_03052"/>
    </source>
</evidence>
<reference evidence="6" key="1">
    <citation type="journal article" date="2020" name="Stud. Mycol.">
        <title>101 Dothideomycetes genomes: a test case for predicting lifestyles and emergence of pathogens.</title>
        <authorList>
            <person name="Haridas S."/>
            <person name="Albert R."/>
            <person name="Binder M."/>
            <person name="Bloem J."/>
            <person name="Labutti K."/>
            <person name="Salamov A."/>
            <person name="Andreopoulos B."/>
            <person name="Baker S."/>
            <person name="Barry K."/>
            <person name="Bills G."/>
            <person name="Bluhm B."/>
            <person name="Cannon C."/>
            <person name="Castanera R."/>
            <person name="Culley D."/>
            <person name="Daum C."/>
            <person name="Ezra D."/>
            <person name="Gonzalez J."/>
            <person name="Henrissat B."/>
            <person name="Kuo A."/>
            <person name="Liang C."/>
            <person name="Lipzen A."/>
            <person name="Lutzoni F."/>
            <person name="Magnuson J."/>
            <person name="Mondo S."/>
            <person name="Nolan M."/>
            <person name="Ohm R."/>
            <person name="Pangilinan J."/>
            <person name="Park H.-J."/>
            <person name="Ramirez L."/>
            <person name="Alfaro M."/>
            <person name="Sun H."/>
            <person name="Tritt A."/>
            <person name="Yoshinaga Y."/>
            <person name="Zwiers L.-H."/>
            <person name="Turgeon B."/>
            <person name="Goodwin S."/>
            <person name="Spatafora J."/>
            <person name="Crous P."/>
            <person name="Grigoriev I."/>
        </authorList>
    </citation>
    <scope>NUCLEOTIDE SEQUENCE</scope>
    <source>
        <strain evidence="6">CBS 119925</strain>
    </source>
</reference>
<keyword evidence="7" id="KW-1185">Reference proteome</keyword>
<name>A0A6A6VMP0_9PLEO</name>
<dbReference type="AlphaFoldDB" id="A0A6A6VMP0"/>
<dbReference type="Gene3D" id="3.90.1170.40">
    <property type="entry name" value="Molybdopterin biosynthesis MoaE subunit"/>
    <property type="match status" value="1"/>
</dbReference>
<dbReference type="Pfam" id="PF02391">
    <property type="entry name" value="MoaE"/>
    <property type="match status" value="1"/>
</dbReference>
<feature type="binding site" evidence="4">
    <location>
        <begin position="123"/>
        <end position="124"/>
    </location>
    <ligand>
        <name>substrate</name>
    </ligand>
</feature>
<comment type="subunit">
    <text evidence="4">Heterotetramer; composed of 2 small (MOCS2A) and 2 large (MOCS2B) subunits.</text>
</comment>
<keyword evidence="2 4" id="KW-0808">Transferase</keyword>
<feature type="region of interest" description="Disordered" evidence="5">
    <location>
        <begin position="1"/>
        <end position="21"/>
    </location>
</feature>
<dbReference type="HAMAP" id="MF_03052">
    <property type="entry name" value="MOC2B"/>
    <property type="match status" value="1"/>
</dbReference>
<accession>A0A6A6VMP0</accession>
<gene>
    <name evidence="4" type="primary">cnxH</name>
    <name evidence="6" type="ORF">M011DRAFT_463370</name>
</gene>
<comment type="pathway">
    <text evidence="4">Cofactor biosynthesis; molybdopterin biosynthesis.</text>
</comment>
<dbReference type="OrthoDB" id="5531344at2759"/>
<evidence type="ECO:0000256" key="1">
    <source>
        <dbReference type="ARBA" id="ARBA00022490"/>
    </source>
</evidence>
<dbReference type="GO" id="GO:0030366">
    <property type="term" value="F:molybdopterin synthase activity"/>
    <property type="evidence" value="ECO:0007669"/>
    <property type="project" value="UniProtKB-UniRule"/>
</dbReference>
<feature type="region of interest" description="Disordered" evidence="5">
    <location>
        <begin position="173"/>
        <end position="192"/>
    </location>
</feature>
<proteinExistence type="inferred from homology"/>
<evidence type="ECO:0000256" key="2">
    <source>
        <dbReference type="ARBA" id="ARBA00022679"/>
    </source>
</evidence>
<organism evidence="6 7">
    <name type="scientific">Sporormia fimetaria CBS 119925</name>
    <dbReference type="NCBI Taxonomy" id="1340428"/>
    <lineage>
        <taxon>Eukaryota</taxon>
        <taxon>Fungi</taxon>
        <taxon>Dikarya</taxon>
        <taxon>Ascomycota</taxon>
        <taxon>Pezizomycotina</taxon>
        <taxon>Dothideomycetes</taxon>
        <taxon>Pleosporomycetidae</taxon>
        <taxon>Pleosporales</taxon>
        <taxon>Sporormiaceae</taxon>
        <taxon>Sporormia</taxon>
    </lineage>
</organism>
<dbReference type="EMBL" id="MU006561">
    <property type="protein sequence ID" value="KAF2751868.1"/>
    <property type="molecule type" value="Genomic_DNA"/>
</dbReference>
<dbReference type="InterPro" id="IPR028888">
    <property type="entry name" value="MOCS2B_euk"/>
</dbReference>
<keyword evidence="1 4" id="KW-0963">Cytoplasm</keyword>